<keyword evidence="1" id="KW-0378">Hydrolase</keyword>
<evidence type="ECO:0000313" key="4">
    <source>
        <dbReference type="Proteomes" id="UP000028504"/>
    </source>
</evidence>
<keyword evidence="4" id="KW-1185">Reference proteome</keyword>
<evidence type="ECO:0008006" key="5">
    <source>
        <dbReference type="Google" id="ProtNLM"/>
    </source>
</evidence>
<keyword evidence="2" id="KW-0472">Membrane</keyword>
<name>A0ABM5QNA0_9CORY</name>
<keyword evidence="2" id="KW-0812">Transmembrane</keyword>
<dbReference type="InterPro" id="IPR042001">
    <property type="entry name" value="Sortase_F"/>
</dbReference>
<reference evidence="3 4" key="1">
    <citation type="submission" date="2014-07" db="EMBL/GenBank/DDBJ databases">
        <title>Complete genome sequence of Corynebacterium atypicum DSM 44849: identifiction of the mycolic acid biosynthesis genes.</title>
        <authorList>
            <person name="Tippelt A."/>
            <person name="Mollmann S."/>
            <person name="Albersmeier A."/>
            <person name="Jaenicke S."/>
            <person name="Ruckert C."/>
            <person name="Tauch A."/>
        </authorList>
    </citation>
    <scope>NUCLEOTIDE SEQUENCE [LARGE SCALE GENOMIC DNA]</scope>
    <source>
        <strain evidence="3 4">R2070</strain>
    </source>
</reference>
<keyword evidence="2" id="KW-1133">Transmembrane helix</keyword>
<dbReference type="Pfam" id="PF04203">
    <property type="entry name" value="Sortase"/>
    <property type="match status" value="1"/>
</dbReference>
<dbReference type="InterPro" id="IPR005754">
    <property type="entry name" value="Sortase"/>
</dbReference>
<sequence length="228" mass="23937">MLEAKDKMGNLHATPKNGRKTAIIIGVVAVVLVALTALFMVGFGGLDKLTSSGKNAGNYVDTSGMQNHELDVAPGDPSRVNGMTLTINGRTAEVDPIQVTDTGMLVPPQDVQRLGWYSASAVPGESGAVGSSVITGHVNYEGQGEGFAYQFTQLNEGDEVVVVHGGETHKFKVTRKPYRIPKTGQMPPEVNDFYGSNSLVMVTCGGAFVGGPLGYADNIVTIAEPVQA</sequence>
<evidence type="ECO:0000256" key="1">
    <source>
        <dbReference type="ARBA" id="ARBA00022801"/>
    </source>
</evidence>
<dbReference type="Proteomes" id="UP000028504">
    <property type="component" value="Chromosome"/>
</dbReference>
<gene>
    <name evidence="3" type="ORF">CATYP_06005</name>
</gene>
<dbReference type="CDD" id="cd05829">
    <property type="entry name" value="Sortase_F"/>
    <property type="match status" value="1"/>
</dbReference>
<dbReference type="InterPro" id="IPR023365">
    <property type="entry name" value="Sortase_dom-sf"/>
</dbReference>
<evidence type="ECO:0000313" key="3">
    <source>
        <dbReference type="EMBL" id="AIG64243.1"/>
    </source>
</evidence>
<dbReference type="EMBL" id="CP008944">
    <property type="protein sequence ID" value="AIG64243.1"/>
    <property type="molecule type" value="Genomic_DNA"/>
</dbReference>
<organism evidence="3 4">
    <name type="scientific">Corynebacterium atypicum</name>
    <dbReference type="NCBI Taxonomy" id="191610"/>
    <lineage>
        <taxon>Bacteria</taxon>
        <taxon>Bacillati</taxon>
        <taxon>Actinomycetota</taxon>
        <taxon>Actinomycetes</taxon>
        <taxon>Mycobacteriales</taxon>
        <taxon>Corynebacteriaceae</taxon>
        <taxon>Corynebacterium</taxon>
    </lineage>
</organism>
<proteinExistence type="predicted"/>
<dbReference type="Gene3D" id="2.40.260.10">
    <property type="entry name" value="Sortase"/>
    <property type="match status" value="1"/>
</dbReference>
<protein>
    <recommendedName>
        <fullName evidence="5">Sortase</fullName>
    </recommendedName>
</protein>
<dbReference type="SUPFAM" id="SSF63817">
    <property type="entry name" value="Sortase"/>
    <property type="match status" value="1"/>
</dbReference>
<accession>A0ABM5QNA0</accession>
<evidence type="ECO:0000256" key="2">
    <source>
        <dbReference type="SAM" id="Phobius"/>
    </source>
</evidence>
<feature type="transmembrane region" description="Helical" evidence="2">
    <location>
        <begin position="21"/>
        <end position="46"/>
    </location>
</feature>